<name>A0A368XIV1_9BURK</name>
<dbReference type="GO" id="GO:0004497">
    <property type="term" value="F:monooxygenase activity"/>
    <property type="evidence" value="ECO:0007669"/>
    <property type="project" value="UniProtKB-KW"/>
</dbReference>
<gene>
    <name evidence="1" type="ORF">DES41_108137</name>
</gene>
<proteinExistence type="predicted"/>
<dbReference type="InterPro" id="IPR014910">
    <property type="entry name" value="YdhR"/>
</dbReference>
<evidence type="ECO:0000313" key="2">
    <source>
        <dbReference type="Proteomes" id="UP000252884"/>
    </source>
</evidence>
<keyword evidence="2" id="KW-1185">Reference proteome</keyword>
<dbReference type="Proteomes" id="UP000252884">
    <property type="component" value="Unassembled WGS sequence"/>
</dbReference>
<protein>
    <submittedName>
        <fullName evidence="1">Putative monooxygenase ydhR</fullName>
    </submittedName>
</protein>
<dbReference type="Pfam" id="PF08803">
    <property type="entry name" value="ydhR"/>
    <property type="match status" value="1"/>
</dbReference>
<dbReference type="SUPFAM" id="SSF54909">
    <property type="entry name" value="Dimeric alpha+beta barrel"/>
    <property type="match status" value="1"/>
</dbReference>
<accession>A0A368XIV1</accession>
<comment type="caution">
    <text evidence="1">The sequence shown here is derived from an EMBL/GenBank/DDBJ whole genome shotgun (WGS) entry which is preliminary data.</text>
</comment>
<keyword evidence="1" id="KW-0560">Oxidoreductase</keyword>
<sequence>MIVATVTFKLTKSWTIAEAAAVFNSTAPKYLGKPGLIRKYYFVSESGDRAGGIYLWETKADAEKCYAGEWRAIVAEKYGAEPDIQYAEVPVSVDNVLNIIQNG</sequence>
<reference evidence="1 2" key="1">
    <citation type="submission" date="2018-07" db="EMBL/GenBank/DDBJ databases">
        <title>Genomic Encyclopedia of Type Strains, Phase IV (KMG-IV): sequencing the most valuable type-strain genomes for metagenomic binning, comparative biology and taxonomic classification.</title>
        <authorList>
            <person name="Goeker M."/>
        </authorList>
    </citation>
    <scope>NUCLEOTIDE SEQUENCE [LARGE SCALE GENOMIC DNA]</scope>
    <source>
        <strain evidence="1 2">DSM 21634</strain>
    </source>
</reference>
<organism evidence="1 2">
    <name type="scientific">Pseudorhodoferax soli</name>
    <dbReference type="NCBI Taxonomy" id="545864"/>
    <lineage>
        <taxon>Bacteria</taxon>
        <taxon>Pseudomonadati</taxon>
        <taxon>Pseudomonadota</taxon>
        <taxon>Betaproteobacteria</taxon>
        <taxon>Burkholderiales</taxon>
        <taxon>Comamonadaceae</taxon>
    </lineage>
</organism>
<keyword evidence="1" id="KW-0503">Monooxygenase</keyword>
<dbReference type="Gene3D" id="3.30.70.100">
    <property type="match status" value="1"/>
</dbReference>
<dbReference type="AlphaFoldDB" id="A0A368XIV1"/>
<dbReference type="EMBL" id="QPJK01000008">
    <property type="protein sequence ID" value="RCW67960.1"/>
    <property type="molecule type" value="Genomic_DNA"/>
</dbReference>
<evidence type="ECO:0000313" key="1">
    <source>
        <dbReference type="EMBL" id="RCW67960.1"/>
    </source>
</evidence>
<dbReference type="RefSeq" id="WP_114470512.1">
    <property type="nucleotide sequence ID" value="NZ_QPJK01000008.1"/>
</dbReference>
<dbReference type="InterPro" id="IPR011008">
    <property type="entry name" value="Dimeric_a/b-barrel"/>
</dbReference>
<dbReference type="OrthoDB" id="3871007at2"/>